<proteinExistence type="predicted"/>
<accession>A0A9X0CH88</accession>
<comment type="caution">
    <text evidence="2">The sequence shown here is derived from an EMBL/GenBank/DDBJ whole genome shotgun (WGS) entry which is preliminary data.</text>
</comment>
<organism evidence="2 3">
    <name type="scientific">Desmophyllum pertusum</name>
    <dbReference type="NCBI Taxonomy" id="174260"/>
    <lineage>
        <taxon>Eukaryota</taxon>
        <taxon>Metazoa</taxon>
        <taxon>Cnidaria</taxon>
        <taxon>Anthozoa</taxon>
        <taxon>Hexacorallia</taxon>
        <taxon>Scleractinia</taxon>
        <taxon>Caryophylliina</taxon>
        <taxon>Caryophylliidae</taxon>
        <taxon>Desmophyllum</taxon>
    </lineage>
</organism>
<protein>
    <submittedName>
        <fullName evidence="2">Uncharacterized protein</fullName>
    </submittedName>
</protein>
<dbReference type="OrthoDB" id="5978643at2759"/>
<evidence type="ECO:0000313" key="3">
    <source>
        <dbReference type="Proteomes" id="UP001163046"/>
    </source>
</evidence>
<dbReference type="AlphaFoldDB" id="A0A9X0CH88"/>
<gene>
    <name evidence="2" type="ORF">OS493_040568</name>
</gene>
<dbReference type="Proteomes" id="UP001163046">
    <property type="component" value="Unassembled WGS sequence"/>
</dbReference>
<feature type="region of interest" description="Disordered" evidence="1">
    <location>
        <begin position="35"/>
        <end position="57"/>
    </location>
</feature>
<evidence type="ECO:0000313" key="2">
    <source>
        <dbReference type="EMBL" id="KAJ7343091.1"/>
    </source>
</evidence>
<keyword evidence="3" id="KW-1185">Reference proteome</keyword>
<reference evidence="2" key="1">
    <citation type="submission" date="2023-01" db="EMBL/GenBank/DDBJ databases">
        <title>Genome assembly of the deep-sea coral Lophelia pertusa.</title>
        <authorList>
            <person name="Herrera S."/>
            <person name="Cordes E."/>
        </authorList>
    </citation>
    <scope>NUCLEOTIDE SEQUENCE</scope>
    <source>
        <strain evidence="2">USNM1676648</strain>
        <tissue evidence="2">Polyp</tissue>
    </source>
</reference>
<feature type="non-terminal residue" evidence="2">
    <location>
        <position position="1"/>
    </location>
</feature>
<evidence type="ECO:0000256" key="1">
    <source>
        <dbReference type="SAM" id="MobiDB-lite"/>
    </source>
</evidence>
<feature type="compositionally biased region" description="Basic and acidic residues" evidence="1">
    <location>
        <begin position="43"/>
        <end position="57"/>
    </location>
</feature>
<sequence length="57" mass="6523">MSFLTGNQRRKFNFFTPDELDVSSQQFFDQLAKKGPLTPLGSLKDELSQSEARLTEQ</sequence>
<dbReference type="EMBL" id="MU827723">
    <property type="protein sequence ID" value="KAJ7343091.1"/>
    <property type="molecule type" value="Genomic_DNA"/>
</dbReference>
<name>A0A9X0CH88_9CNID</name>